<comment type="caution">
    <text evidence="2">The sequence shown here is derived from an EMBL/GenBank/DDBJ whole genome shotgun (WGS) entry which is preliminary data.</text>
</comment>
<reference evidence="2" key="2">
    <citation type="journal article" date="2024" name="Plant">
        <title>Genomic evolution and insights into agronomic trait innovations of Sesamum species.</title>
        <authorList>
            <person name="Miao H."/>
            <person name="Wang L."/>
            <person name="Qu L."/>
            <person name="Liu H."/>
            <person name="Sun Y."/>
            <person name="Le M."/>
            <person name="Wang Q."/>
            <person name="Wei S."/>
            <person name="Zheng Y."/>
            <person name="Lin W."/>
            <person name="Duan Y."/>
            <person name="Cao H."/>
            <person name="Xiong S."/>
            <person name="Wang X."/>
            <person name="Wei L."/>
            <person name="Li C."/>
            <person name="Ma Q."/>
            <person name="Ju M."/>
            <person name="Zhao R."/>
            <person name="Li G."/>
            <person name="Mu C."/>
            <person name="Tian Q."/>
            <person name="Mei H."/>
            <person name="Zhang T."/>
            <person name="Gao T."/>
            <person name="Zhang H."/>
        </authorList>
    </citation>
    <scope>NUCLEOTIDE SEQUENCE</scope>
    <source>
        <strain evidence="2">G02</strain>
    </source>
</reference>
<dbReference type="EMBL" id="JACGWJ010000002">
    <property type="protein sequence ID" value="KAL0435159.1"/>
    <property type="molecule type" value="Genomic_DNA"/>
</dbReference>
<reference evidence="2" key="1">
    <citation type="submission" date="2020-06" db="EMBL/GenBank/DDBJ databases">
        <authorList>
            <person name="Li T."/>
            <person name="Hu X."/>
            <person name="Zhang T."/>
            <person name="Song X."/>
            <person name="Zhang H."/>
            <person name="Dai N."/>
            <person name="Sheng W."/>
            <person name="Hou X."/>
            <person name="Wei L."/>
        </authorList>
    </citation>
    <scope>NUCLEOTIDE SEQUENCE</scope>
    <source>
        <strain evidence="2">G02</strain>
        <tissue evidence="2">Leaf</tissue>
    </source>
</reference>
<feature type="compositionally biased region" description="Polar residues" evidence="1">
    <location>
        <begin position="1"/>
        <end position="11"/>
    </location>
</feature>
<accession>A0AAW2VZI0</accession>
<sequence>MAHELSSTAQEEGSEAQPPLRHHGSGPRPPLTSTPSTTPDPKIVGLKGTYGAGGGDDDTFDVWF</sequence>
<feature type="compositionally biased region" description="Acidic residues" evidence="1">
    <location>
        <begin position="55"/>
        <end position="64"/>
    </location>
</feature>
<evidence type="ECO:0000313" key="2">
    <source>
        <dbReference type="EMBL" id="KAL0435159.1"/>
    </source>
</evidence>
<name>A0AAW2VZI0_SESRA</name>
<feature type="compositionally biased region" description="Low complexity" evidence="1">
    <location>
        <begin position="33"/>
        <end position="47"/>
    </location>
</feature>
<organism evidence="2">
    <name type="scientific">Sesamum radiatum</name>
    <name type="common">Black benniseed</name>
    <dbReference type="NCBI Taxonomy" id="300843"/>
    <lineage>
        <taxon>Eukaryota</taxon>
        <taxon>Viridiplantae</taxon>
        <taxon>Streptophyta</taxon>
        <taxon>Embryophyta</taxon>
        <taxon>Tracheophyta</taxon>
        <taxon>Spermatophyta</taxon>
        <taxon>Magnoliopsida</taxon>
        <taxon>eudicotyledons</taxon>
        <taxon>Gunneridae</taxon>
        <taxon>Pentapetalae</taxon>
        <taxon>asterids</taxon>
        <taxon>lamiids</taxon>
        <taxon>Lamiales</taxon>
        <taxon>Pedaliaceae</taxon>
        <taxon>Sesamum</taxon>
    </lineage>
</organism>
<feature type="region of interest" description="Disordered" evidence="1">
    <location>
        <begin position="1"/>
        <end position="64"/>
    </location>
</feature>
<gene>
    <name evidence="2" type="ORF">Sradi_0223800</name>
</gene>
<proteinExistence type="predicted"/>
<dbReference type="AlphaFoldDB" id="A0AAW2VZI0"/>
<protein>
    <submittedName>
        <fullName evidence="2">Uncharacterized protein</fullName>
    </submittedName>
</protein>
<evidence type="ECO:0000256" key="1">
    <source>
        <dbReference type="SAM" id="MobiDB-lite"/>
    </source>
</evidence>